<dbReference type="Proteomes" id="UP000766486">
    <property type="component" value="Unassembled WGS sequence"/>
</dbReference>
<keyword evidence="1" id="KW-0812">Transmembrane</keyword>
<keyword evidence="1" id="KW-1133">Transmembrane helix</keyword>
<keyword evidence="3" id="KW-1185">Reference proteome</keyword>
<reference evidence="2 3" key="1">
    <citation type="submission" date="2019-06" db="EMBL/GenBank/DDBJ databases">
        <authorList>
            <person name="Broberg M."/>
        </authorList>
    </citation>
    <scope>NUCLEOTIDE SEQUENCE [LARGE SCALE GENOMIC DNA]</scope>
</reference>
<evidence type="ECO:0000256" key="1">
    <source>
        <dbReference type="SAM" id="Phobius"/>
    </source>
</evidence>
<comment type="caution">
    <text evidence="2">The sequence shown here is derived from an EMBL/GenBank/DDBJ whole genome shotgun (WGS) entry which is preliminary data.</text>
</comment>
<accession>A0ABY6UFC9</accession>
<feature type="transmembrane region" description="Helical" evidence="1">
    <location>
        <begin position="72"/>
        <end position="93"/>
    </location>
</feature>
<gene>
    <name evidence="2" type="ORF">CLO192961_LOCUS239780</name>
</gene>
<name>A0ABY6UFC9_BIOOC</name>
<evidence type="ECO:0000313" key="2">
    <source>
        <dbReference type="EMBL" id="VUC28573.1"/>
    </source>
</evidence>
<keyword evidence="1" id="KW-0472">Membrane</keyword>
<proteinExistence type="predicted"/>
<organism evidence="2 3">
    <name type="scientific">Bionectria ochroleuca</name>
    <name type="common">Gliocladium roseum</name>
    <dbReference type="NCBI Taxonomy" id="29856"/>
    <lineage>
        <taxon>Eukaryota</taxon>
        <taxon>Fungi</taxon>
        <taxon>Dikarya</taxon>
        <taxon>Ascomycota</taxon>
        <taxon>Pezizomycotina</taxon>
        <taxon>Sordariomycetes</taxon>
        <taxon>Hypocreomycetidae</taxon>
        <taxon>Hypocreales</taxon>
        <taxon>Bionectriaceae</taxon>
        <taxon>Clonostachys</taxon>
    </lineage>
</organism>
<evidence type="ECO:0000313" key="3">
    <source>
        <dbReference type="Proteomes" id="UP000766486"/>
    </source>
</evidence>
<dbReference type="EMBL" id="CABFNS010000788">
    <property type="protein sequence ID" value="VUC28573.1"/>
    <property type="molecule type" value="Genomic_DNA"/>
</dbReference>
<protein>
    <submittedName>
        <fullName evidence="2">Uncharacterized protein</fullName>
    </submittedName>
</protein>
<sequence>MTLKTHQRVCYVTLRVNYAGVSIDSLISEFGDVLQNFANLLTHELCHFCLLPLALCLGHFRRSHLLEKRRGILVVNVHAVAVLVVRSIGIIHLDVVRAVLH</sequence>